<evidence type="ECO:0000313" key="5">
    <source>
        <dbReference type="Proteomes" id="UP000238589"/>
    </source>
</evidence>
<accession>A0A2S9K1L5</accession>
<dbReference type="Pfam" id="PF00497">
    <property type="entry name" value="SBP_bac_3"/>
    <property type="match status" value="1"/>
</dbReference>
<feature type="domain" description="Solute-binding protein family 3/N-terminal" evidence="3">
    <location>
        <begin position="72"/>
        <end position="304"/>
    </location>
</feature>
<comment type="caution">
    <text evidence="4">The sequence shown here is derived from an EMBL/GenBank/DDBJ whole genome shotgun (WGS) entry which is preliminary data.</text>
</comment>
<gene>
    <name evidence="4" type="ORF">C6P64_15375</name>
</gene>
<evidence type="ECO:0000256" key="2">
    <source>
        <dbReference type="SAM" id="SignalP"/>
    </source>
</evidence>
<dbReference type="PROSITE" id="PS51318">
    <property type="entry name" value="TAT"/>
    <property type="match status" value="1"/>
</dbReference>
<dbReference type="Proteomes" id="UP000238589">
    <property type="component" value="Unassembled WGS sequence"/>
</dbReference>
<dbReference type="PANTHER" id="PTHR35936">
    <property type="entry name" value="MEMBRANE-BOUND LYTIC MUREIN TRANSGLYCOSYLASE F"/>
    <property type="match status" value="1"/>
</dbReference>
<evidence type="ECO:0000259" key="3">
    <source>
        <dbReference type="SMART" id="SM00062"/>
    </source>
</evidence>
<evidence type="ECO:0000313" key="4">
    <source>
        <dbReference type="EMBL" id="PRD64267.1"/>
    </source>
</evidence>
<dbReference type="InterPro" id="IPR001638">
    <property type="entry name" value="Solute-binding_3/MltF_N"/>
</dbReference>
<keyword evidence="5" id="KW-1185">Reference proteome</keyword>
<sequence>MQFHFPTRRSLLTLALAATALGHPALQAQTPIPAALARIDLSPAQTGRVRAERNPEAIQALPKDYRFVRDGVLTVAIAPGAPPVATYATDAKTVIGADADFAQLVADALGLKLELVPVAWADWPLGLTSGKYDAVISNVGVTEQRKEKFDFSTYRLGLHGFFVPNNSPIQSLKEAKDIAGLKIITSSGTIQEGILLEWNKLNQAAGLKPAELQYYDDDATRNLALLSGRADAQFNPHPMQAYQAAKEGKTRLVGTVNAGWPLKADVAIATRKNSGLAAALTLATNGLIKNGKYAQALQRWHLGSEALARSETNPPGLPKF</sequence>
<dbReference type="RefSeq" id="WP_105749438.1">
    <property type="nucleotide sequence ID" value="NZ_PVLQ01000079.1"/>
</dbReference>
<dbReference type="SUPFAM" id="SSF53850">
    <property type="entry name" value="Periplasmic binding protein-like II"/>
    <property type="match status" value="1"/>
</dbReference>
<dbReference type="Gene3D" id="3.40.190.10">
    <property type="entry name" value="Periplasmic binding protein-like II"/>
    <property type="match status" value="2"/>
</dbReference>
<organism evidence="4 5">
    <name type="scientific">Malikia granosa</name>
    <dbReference type="NCBI Taxonomy" id="263067"/>
    <lineage>
        <taxon>Bacteria</taxon>
        <taxon>Pseudomonadati</taxon>
        <taxon>Pseudomonadota</taxon>
        <taxon>Betaproteobacteria</taxon>
        <taxon>Burkholderiales</taxon>
        <taxon>Comamonadaceae</taxon>
        <taxon>Malikia</taxon>
    </lineage>
</organism>
<reference evidence="4 5" key="1">
    <citation type="submission" date="2018-03" db="EMBL/GenBank/DDBJ databases">
        <title>Comparative genomics illustrates the genes involved in a hyperalkaliphilic mechanisms of Serpentinomonas isolated from highly-alkaline calcium-rich serpentinized springs.</title>
        <authorList>
            <person name="Suzuki S."/>
            <person name="Ishii S."/>
            <person name="Walworth N."/>
            <person name="Bird L."/>
            <person name="Kuenen J.G."/>
            <person name="Nealson K.H."/>
        </authorList>
    </citation>
    <scope>NUCLEOTIDE SEQUENCE [LARGE SCALE GENOMIC DNA]</scope>
    <source>
        <strain evidence="4 5">P1</strain>
    </source>
</reference>
<dbReference type="PANTHER" id="PTHR35936:SF19">
    <property type="entry name" value="AMINO-ACID-BINDING PROTEIN YXEM-RELATED"/>
    <property type="match status" value="1"/>
</dbReference>
<dbReference type="SMART" id="SM00062">
    <property type="entry name" value="PBPb"/>
    <property type="match status" value="1"/>
</dbReference>
<feature type="chain" id="PRO_5015609469" evidence="2">
    <location>
        <begin position="29"/>
        <end position="320"/>
    </location>
</feature>
<dbReference type="InterPro" id="IPR006311">
    <property type="entry name" value="TAT_signal"/>
</dbReference>
<name>A0A2S9K1L5_9BURK</name>
<dbReference type="EMBL" id="PVLQ01000079">
    <property type="protein sequence ID" value="PRD64267.1"/>
    <property type="molecule type" value="Genomic_DNA"/>
</dbReference>
<dbReference type="CDD" id="cd01004">
    <property type="entry name" value="PBP2_MidA_like"/>
    <property type="match status" value="1"/>
</dbReference>
<protein>
    <submittedName>
        <fullName evidence="4">ABC transporter substrate-binding protein</fullName>
    </submittedName>
</protein>
<keyword evidence="1 2" id="KW-0732">Signal</keyword>
<evidence type="ECO:0000256" key="1">
    <source>
        <dbReference type="ARBA" id="ARBA00022729"/>
    </source>
</evidence>
<feature type="signal peptide" evidence="2">
    <location>
        <begin position="1"/>
        <end position="28"/>
    </location>
</feature>
<dbReference type="OrthoDB" id="8578319at2"/>
<proteinExistence type="predicted"/>
<dbReference type="AlphaFoldDB" id="A0A2S9K1L5"/>